<dbReference type="PIRSF" id="PIRSF012641">
    <property type="entry name" value="UCP012641"/>
    <property type="match status" value="1"/>
</dbReference>
<dbReference type="Gene3D" id="3.40.390.70">
    <property type="match status" value="1"/>
</dbReference>
<sequence length="336" mass="37894">MKRFSCPVCRKEVHFDNSVCLSCEAALAFDSDAIRFAALSRDTQSPRPCANRDVAGCNWLARDGTKFCPACMHNRTIPDTSDPGKVANWRAIEQAKRYLFYSLLRWGLPHPLRSDEVPDGLAFDFLADSAAPDAPSVLTGHADGLVTLNIAEGDDAEREARRTAMGEPYRTLIGHMRHEVGHYYWQVLVRDAGRLDSFRDLFGDDRQDYGEALKRHYAQGPRPDWRDSFISSYASAHPWEDFAETWAHYIHIVDSSETAHAFGMSLRDRTGGDVEMDTDPYRRGTLAETLEDWVPLTVAMNAINRSMGQPDLYPFVLSDAVERKLGFIHDLIHAGR</sequence>
<gene>
    <name evidence="2" type="ORF">DKT77_06610</name>
</gene>
<protein>
    <recommendedName>
        <fullName evidence="1">Zinc-ribbon domain-containing protein</fullName>
    </recommendedName>
</protein>
<proteinExistence type="predicted"/>
<feature type="domain" description="Zinc-ribbon" evidence="1">
    <location>
        <begin position="4"/>
        <end position="81"/>
    </location>
</feature>
<evidence type="ECO:0000313" key="3">
    <source>
        <dbReference type="Proteomes" id="UP000245680"/>
    </source>
</evidence>
<dbReference type="InterPro" id="IPR011201">
    <property type="entry name" value="Zinc-ribbon_6_bact"/>
</dbReference>
<accession>A0A2V2LHN6</accession>
<dbReference type="OrthoDB" id="256753at2"/>
<reference evidence="2 3" key="1">
    <citation type="submission" date="2018-05" db="EMBL/GenBank/DDBJ databases">
        <title>Rhodobacteraceae gen. nov., sp. nov. isolated from sea water.</title>
        <authorList>
            <person name="Ren Y."/>
        </authorList>
    </citation>
    <scope>NUCLEOTIDE SEQUENCE [LARGE SCALE GENOMIC DNA]</scope>
    <source>
        <strain evidence="2 3">TG-679</strain>
    </source>
</reference>
<dbReference type="EMBL" id="QGKU01000026">
    <property type="protein sequence ID" value="PWR03521.1"/>
    <property type="molecule type" value="Genomic_DNA"/>
</dbReference>
<evidence type="ECO:0000259" key="1">
    <source>
        <dbReference type="Pfam" id="PF10005"/>
    </source>
</evidence>
<name>A0A2V2LHN6_9RHOB</name>
<keyword evidence="3" id="KW-1185">Reference proteome</keyword>
<dbReference type="AlphaFoldDB" id="A0A2V2LHN6"/>
<dbReference type="InterPro" id="IPR031321">
    <property type="entry name" value="UCP012641"/>
</dbReference>
<dbReference type="Pfam" id="PF15887">
    <property type="entry name" value="Peptidase_Mx"/>
    <property type="match status" value="1"/>
</dbReference>
<dbReference type="Pfam" id="PF10005">
    <property type="entry name" value="Zn_ribbon_DZR_6"/>
    <property type="match status" value="1"/>
</dbReference>
<evidence type="ECO:0000313" key="2">
    <source>
        <dbReference type="EMBL" id="PWR03521.1"/>
    </source>
</evidence>
<comment type="caution">
    <text evidence="2">The sequence shown here is derived from an EMBL/GenBank/DDBJ whole genome shotgun (WGS) entry which is preliminary data.</text>
</comment>
<organism evidence="2 3">
    <name type="scientific">Meridianimarinicoccus roseus</name>
    <dbReference type="NCBI Taxonomy" id="2072018"/>
    <lineage>
        <taxon>Bacteria</taxon>
        <taxon>Pseudomonadati</taxon>
        <taxon>Pseudomonadota</taxon>
        <taxon>Alphaproteobacteria</taxon>
        <taxon>Rhodobacterales</taxon>
        <taxon>Paracoccaceae</taxon>
        <taxon>Meridianimarinicoccus</taxon>
    </lineage>
</organism>
<dbReference type="Proteomes" id="UP000245680">
    <property type="component" value="Unassembled WGS sequence"/>
</dbReference>
<dbReference type="RefSeq" id="WP_109810922.1">
    <property type="nucleotide sequence ID" value="NZ_QGKU01000026.1"/>
</dbReference>